<reference evidence="2 3" key="1">
    <citation type="submission" date="2008-03" db="EMBL/GenBank/DDBJ databases">
        <title>Sequencing of the draft genome and assembly of Burkholderia ambifaria MEX-5.</title>
        <authorList>
            <consortium name="US DOE Joint Genome Institute (JGI-PGF)"/>
            <person name="Copeland A."/>
            <person name="Lucas S."/>
            <person name="Lapidus A."/>
            <person name="Glavina del Rio T."/>
            <person name="Dalin E."/>
            <person name="Tice H."/>
            <person name="Bruce D."/>
            <person name="Goodwin L."/>
            <person name="Pitluck S."/>
            <person name="Larimer F."/>
            <person name="Land M.L."/>
            <person name="Hauser L."/>
            <person name="Tiedje J."/>
            <person name="Richardson P."/>
        </authorList>
    </citation>
    <scope>NUCLEOTIDE SEQUENCE [LARGE SCALE GENOMIC DNA]</scope>
    <source>
        <strain evidence="2 3">MEX-5</strain>
    </source>
</reference>
<organism evidence="2 3">
    <name type="scientific">Burkholderia ambifaria MEX-5</name>
    <dbReference type="NCBI Taxonomy" id="396597"/>
    <lineage>
        <taxon>Bacteria</taxon>
        <taxon>Pseudomonadati</taxon>
        <taxon>Pseudomonadota</taxon>
        <taxon>Betaproteobacteria</taxon>
        <taxon>Burkholderiales</taxon>
        <taxon>Burkholderiaceae</taxon>
        <taxon>Burkholderia</taxon>
        <taxon>Burkholderia cepacia complex</taxon>
    </lineage>
</organism>
<dbReference type="EMBL" id="ABLK01000033">
    <property type="protein sequence ID" value="EDT42613.1"/>
    <property type="molecule type" value="Genomic_DNA"/>
</dbReference>
<comment type="caution">
    <text evidence="2">The sequence shown here is derived from an EMBL/GenBank/DDBJ whole genome shotgun (WGS) entry which is preliminary data.</text>
</comment>
<evidence type="ECO:0000256" key="1">
    <source>
        <dbReference type="SAM" id="MobiDB-lite"/>
    </source>
</evidence>
<gene>
    <name evidence="2" type="ORF">BamMEX5DRAFT_1566</name>
</gene>
<sequence>MPVKSCRPPRLRSIRFQMNTNATSGTSHDASDVIQPVSDAP</sequence>
<dbReference type="AlphaFoldDB" id="B1T1A0"/>
<evidence type="ECO:0000313" key="2">
    <source>
        <dbReference type="EMBL" id="EDT42613.1"/>
    </source>
</evidence>
<accession>B1T1A0</accession>
<protein>
    <submittedName>
        <fullName evidence="2">Uncharacterized protein</fullName>
    </submittedName>
</protein>
<dbReference type="Proteomes" id="UP000004814">
    <property type="component" value="Unassembled WGS sequence"/>
</dbReference>
<feature type="compositionally biased region" description="Polar residues" evidence="1">
    <location>
        <begin position="16"/>
        <end position="28"/>
    </location>
</feature>
<feature type="region of interest" description="Disordered" evidence="1">
    <location>
        <begin position="1"/>
        <end position="41"/>
    </location>
</feature>
<evidence type="ECO:0000313" key="3">
    <source>
        <dbReference type="Proteomes" id="UP000004814"/>
    </source>
</evidence>
<name>B1T1A0_9BURK</name>
<proteinExistence type="predicted"/>